<evidence type="ECO:0000313" key="1">
    <source>
        <dbReference type="EMBL" id="CEK92006.1"/>
    </source>
</evidence>
<dbReference type="EMBL" id="HACG01045141">
    <property type="protein sequence ID" value="CEK92006.1"/>
    <property type="molecule type" value="Transcribed_RNA"/>
</dbReference>
<reference evidence="1" key="1">
    <citation type="submission" date="2014-12" db="EMBL/GenBank/DDBJ databases">
        <title>Insight into the proteome of Arion vulgaris.</title>
        <authorList>
            <person name="Aradska J."/>
            <person name="Bulat T."/>
            <person name="Smidak R."/>
            <person name="Sarate P."/>
            <person name="Gangsoo J."/>
            <person name="Sialana F."/>
            <person name="Bilban M."/>
            <person name="Lubec G."/>
        </authorList>
    </citation>
    <scope>NUCLEOTIDE SEQUENCE</scope>
    <source>
        <tissue evidence="1">Skin</tissue>
    </source>
</reference>
<dbReference type="AlphaFoldDB" id="A0A0B7BI74"/>
<organism evidence="1">
    <name type="scientific">Arion vulgaris</name>
    <dbReference type="NCBI Taxonomy" id="1028688"/>
    <lineage>
        <taxon>Eukaryota</taxon>
        <taxon>Metazoa</taxon>
        <taxon>Spiralia</taxon>
        <taxon>Lophotrochozoa</taxon>
        <taxon>Mollusca</taxon>
        <taxon>Gastropoda</taxon>
        <taxon>Heterobranchia</taxon>
        <taxon>Euthyneura</taxon>
        <taxon>Panpulmonata</taxon>
        <taxon>Eupulmonata</taxon>
        <taxon>Stylommatophora</taxon>
        <taxon>Helicina</taxon>
        <taxon>Arionoidea</taxon>
        <taxon>Arionidae</taxon>
        <taxon>Arion</taxon>
    </lineage>
</organism>
<proteinExistence type="predicted"/>
<name>A0A0B7BI74_9EUPU</name>
<accession>A0A0B7BI74</accession>
<sequence length="67" mass="7696">MRILRIFCLEKITNDELEKKTNCIILANHDQRKKVGMTFICAKNVTRHIGKESSSMDSRGKEKTGQT</sequence>
<gene>
    <name evidence="1" type="primary">ORF186027</name>
</gene>
<protein>
    <submittedName>
        <fullName evidence="1">Uncharacterized protein</fullName>
    </submittedName>
</protein>